<dbReference type="SUPFAM" id="SSF53041">
    <property type="entry name" value="Resolvase-like"/>
    <property type="match status" value="1"/>
</dbReference>
<keyword evidence="5" id="KW-1185">Reference proteome</keyword>
<dbReference type="Pfam" id="PF00239">
    <property type="entry name" value="Resolvase"/>
    <property type="match status" value="1"/>
</dbReference>
<dbReference type="Gene3D" id="3.40.50.1390">
    <property type="entry name" value="Resolvase, N-terminal catalytic domain"/>
    <property type="match status" value="1"/>
</dbReference>
<proteinExistence type="predicted"/>
<evidence type="ECO:0000313" key="4">
    <source>
        <dbReference type="EMBL" id="MBB2992370.1"/>
    </source>
</evidence>
<comment type="caution">
    <text evidence="4">The sequence shown here is derived from an EMBL/GenBank/DDBJ whole genome shotgun (WGS) entry which is preliminary data.</text>
</comment>
<dbReference type="PROSITE" id="PS51737">
    <property type="entry name" value="RECOMBINASE_DNA_BIND"/>
    <property type="match status" value="1"/>
</dbReference>
<feature type="domain" description="Recombinase" evidence="3">
    <location>
        <begin position="155"/>
        <end position="258"/>
    </location>
</feature>
<dbReference type="Proteomes" id="UP000550501">
    <property type="component" value="Unassembled WGS sequence"/>
</dbReference>
<dbReference type="PANTHER" id="PTHR30461">
    <property type="entry name" value="DNA-INVERTASE FROM LAMBDOID PROPHAGE"/>
    <property type="match status" value="1"/>
</dbReference>
<feature type="region of interest" description="Disordered" evidence="1">
    <location>
        <begin position="132"/>
        <end position="152"/>
    </location>
</feature>
<evidence type="ECO:0000256" key="1">
    <source>
        <dbReference type="SAM" id="MobiDB-lite"/>
    </source>
</evidence>
<dbReference type="GO" id="GO:0003677">
    <property type="term" value="F:DNA binding"/>
    <property type="evidence" value="ECO:0007669"/>
    <property type="project" value="InterPro"/>
</dbReference>
<dbReference type="AlphaFoldDB" id="A0A839Q8Q4"/>
<dbReference type="InterPro" id="IPR038109">
    <property type="entry name" value="DNA_bind_recomb_sf"/>
</dbReference>
<dbReference type="PANTHER" id="PTHR30461:SF23">
    <property type="entry name" value="DNA RECOMBINASE-RELATED"/>
    <property type="match status" value="1"/>
</dbReference>
<dbReference type="RefSeq" id="WP_183471010.1">
    <property type="nucleotide sequence ID" value="NZ_JACHVU010000009.1"/>
</dbReference>
<accession>A0A839Q8Q4</accession>
<dbReference type="GO" id="GO:0000150">
    <property type="term" value="F:DNA strand exchange activity"/>
    <property type="evidence" value="ECO:0007669"/>
    <property type="project" value="InterPro"/>
</dbReference>
<organism evidence="4 5">
    <name type="scientific">Mycolicibacterium iranicum</name>
    <name type="common">Mycobacterium iranicum</name>
    <dbReference type="NCBI Taxonomy" id="912594"/>
    <lineage>
        <taxon>Bacteria</taxon>
        <taxon>Bacillati</taxon>
        <taxon>Actinomycetota</taxon>
        <taxon>Actinomycetes</taxon>
        <taxon>Mycobacteriales</taxon>
        <taxon>Mycobacteriaceae</taxon>
        <taxon>Mycolicibacterium</taxon>
    </lineage>
</organism>
<dbReference type="InterPro" id="IPR006119">
    <property type="entry name" value="Resolv_N"/>
</dbReference>
<dbReference type="EMBL" id="JACHVU010000009">
    <property type="protein sequence ID" value="MBB2992370.1"/>
    <property type="molecule type" value="Genomic_DNA"/>
</dbReference>
<evidence type="ECO:0000259" key="2">
    <source>
        <dbReference type="PROSITE" id="PS51736"/>
    </source>
</evidence>
<dbReference type="Gene3D" id="3.90.1750.20">
    <property type="entry name" value="Putative Large Serine Recombinase, Chain B, Domain 2"/>
    <property type="match status" value="1"/>
</dbReference>
<feature type="domain" description="Resolvase/invertase-type recombinase catalytic" evidence="2">
    <location>
        <begin position="2"/>
        <end position="147"/>
    </location>
</feature>
<dbReference type="InterPro" id="IPR011109">
    <property type="entry name" value="DNA_bind_recombinase_dom"/>
</dbReference>
<gene>
    <name evidence="4" type="ORF">FHR72_003869</name>
</gene>
<dbReference type="InterPro" id="IPR050639">
    <property type="entry name" value="SSR_resolvase"/>
</dbReference>
<reference evidence="4 5" key="1">
    <citation type="submission" date="2020-08" db="EMBL/GenBank/DDBJ databases">
        <title>The Agave Microbiome: Exploring the role of microbial communities in plant adaptations to desert environments.</title>
        <authorList>
            <person name="Partida-Martinez L.P."/>
        </authorList>
    </citation>
    <scope>NUCLEOTIDE SEQUENCE [LARGE SCALE GENOMIC DNA]</scope>
    <source>
        <strain evidence="4 5">AT2.18</strain>
    </source>
</reference>
<protein>
    <submittedName>
        <fullName evidence="4">DNA invertase Pin-like site-specific DNA recombinase</fullName>
    </submittedName>
</protein>
<dbReference type="PROSITE" id="PS51736">
    <property type="entry name" value="RECOMBINASES_3"/>
    <property type="match status" value="1"/>
</dbReference>
<sequence length="456" mass="50717">MRAAIYARQSKDRAGNELAVSRQLEDCRKICAARRWDAVEFIENNVSASKGRRPVYEAMLADVRDGKIGAVVAWDADRLTRQPRELEDFIDIADRHGLALATVGGDFDLSSPTGRGNARMRGVFARMEMEQKSARQQRSAKQHAESGGGWGGRRAFGYTKRDNLIDKDEAKLIRKAYTSILAGESLYSIAAQWNSAGVKTTVGNAWTGSTVRQVLVNPRYAGKRAYKGDVVAEAAWKPLVDVDVWQSVHDILTDEHRRRGGGVRSRLLTGILECGRCGSAMGSGVASDGSPTYVCKQCHRLSRRLRPVDKLVVDLAVGFLSRPDSIVVLIKEERTDTAELREQERAILEQLEKVAADRYDPDVDLSAAQFKAANDRLNARLKDVRGGMRDSNRVRVFDGLEEAIAKGVVRAWWDGLGLDRQRAILPLLFRVTLKPMGRGRPFDRSHVDVEWLTGDD</sequence>
<evidence type="ECO:0000313" key="5">
    <source>
        <dbReference type="Proteomes" id="UP000550501"/>
    </source>
</evidence>
<dbReference type="InterPro" id="IPR036162">
    <property type="entry name" value="Resolvase-like_N_sf"/>
</dbReference>
<dbReference type="CDD" id="cd00338">
    <property type="entry name" value="Ser_Recombinase"/>
    <property type="match status" value="1"/>
</dbReference>
<name>A0A839Q8Q4_MYCIR</name>
<dbReference type="Pfam" id="PF07508">
    <property type="entry name" value="Recombinase"/>
    <property type="match status" value="1"/>
</dbReference>
<evidence type="ECO:0000259" key="3">
    <source>
        <dbReference type="PROSITE" id="PS51737"/>
    </source>
</evidence>
<dbReference type="SMART" id="SM00857">
    <property type="entry name" value="Resolvase"/>
    <property type="match status" value="1"/>
</dbReference>